<protein>
    <recommendedName>
        <fullName evidence="4">ELYS-like domain-containing protein</fullName>
    </recommendedName>
</protein>
<proteinExistence type="predicted"/>
<comment type="subcellular location">
    <subcellularLocation>
        <location evidence="1">Nucleus</location>
    </subcellularLocation>
</comment>
<feature type="compositionally biased region" description="Basic and acidic residues" evidence="3">
    <location>
        <begin position="527"/>
        <end position="551"/>
    </location>
</feature>
<reference evidence="5" key="1">
    <citation type="journal article" date="2010" name="Science">
        <title>Plasticity of animal genome architecture unmasked by rapid evolution of a pelagic tunicate.</title>
        <authorList>
            <person name="Denoeud F."/>
            <person name="Henriet S."/>
            <person name="Mungpakdee S."/>
            <person name="Aury J.M."/>
            <person name="Da Silva C."/>
            <person name="Brinkmann H."/>
            <person name="Mikhaleva J."/>
            <person name="Olsen L.C."/>
            <person name="Jubin C."/>
            <person name="Canestro C."/>
            <person name="Bouquet J.M."/>
            <person name="Danks G."/>
            <person name="Poulain J."/>
            <person name="Campsteijn C."/>
            <person name="Adamski M."/>
            <person name="Cross I."/>
            <person name="Yadetie F."/>
            <person name="Muffato M."/>
            <person name="Louis A."/>
            <person name="Butcher S."/>
            <person name="Tsagkogeorga G."/>
            <person name="Konrad A."/>
            <person name="Singh S."/>
            <person name="Jensen M.F."/>
            <person name="Cong E.H."/>
            <person name="Eikeseth-Otteraa H."/>
            <person name="Noel B."/>
            <person name="Anthouard V."/>
            <person name="Porcel B.M."/>
            <person name="Kachouri-Lafond R."/>
            <person name="Nishino A."/>
            <person name="Ugolini M."/>
            <person name="Chourrout P."/>
            <person name="Nishida H."/>
            <person name="Aasland R."/>
            <person name="Huzurbazar S."/>
            <person name="Westhof E."/>
            <person name="Delsuc F."/>
            <person name="Lehrach H."/>
            <person name="Reinhardt R."/>
            <person name="Weissenbach J."/>
            <person name="Roy S.W."/>
            <person name="Artiguenave F."/>
            <person name="Postlethwait J.H."/>
            <person name="Manak J.R."/>
            <person name="Thompson E.M."/>
            <person name="Jaillon O."/>
            <person name="Du Pasquier L."/>
            <person name="Boudinot P."/>
            <person name="Liberles D.A."/>
            <person name="Volff J.N."/>
            <person name="Philippe H."/>
            <person name="Lenhard B."/>
            <person name="Roest Crollius H."/>
            <person name="Wincker P."/>
            <person name="Chourrout D."/>
        </authorList>
    </citation>
    <scope>NUCLEOTIDE SEQUENCE [LARGE SCALE GENOMIC DNA]</scope>
</reference>
<evidence type="ECO:0000256" key="3">
    <source>
        <dbReference type="SAM" id="MobiDB-lite"/>
    </source>
</evidence>
<feature type="compositionally biased region" description="Polar residues" evidence="3">
    <location>
        <begin position="1007"/>
        <end position="1022"/>
    </location>
</feature>
<feature type="region of interest" description="Disordered" evidence="3">
    <location>
        <begin position="363"/>
        <end position="397"/>
    </location>
</feature>
<sequence>MVMAMVEKVAQCELESWNTSLQYPPHSFKCILDLILNIDVRSVITGSLLCYAITDILRTNDLNEKEAPMEDQIFAVFNTLGMDRKLVKYIQGCWYLDNGFFEQAVNTFNSGIAEPIVFNHHWTRICSILLENDQIKEALAISKIHTPEWNTTAELLEITYLRINIYLANKLVFECVRCIQQTRAEDPSLDWETAFIYMVKHARSQGLLKDLFSCQLSHEEQQLIFRDAPTDHSTSLYKKLLSFSSPMPVKPSLNGTPHPRSRKRLQTPTKLYFSPLMRDRRNSSIFGNEDDIANILFSSPSVSQMKSLIEEPVSADQIILAKTQQSALSSQNTVREERIRPLRFKSESSFECSAIDVSMGSESSLSVDDKLADSSITTAESQESQESANNQTLEKEPVVIETSEYEEAPEVTPEDSLPILQTSLDKEIEQNNASVYDTPEVSMIRPDSVNSNKADDIPIQEDDSSRSSNGATMSLSKENLLSKPQEKIEENGSESEETEELDQIQKGPSDSDLEDNPSIIANPELVKNPDIEKIVGSELRKDTSMDGDRMAVSDTESMATEDHLLLRRHTVHTSSIRPAISQVKTEELVQEDKSHPAEVVIDEKVAEIEETTIETQEKIEKQEVENMSENTPEKSFALTPEKIQEKEVESFEVVAIKSPGLVKAPEEPFVQIEMIEKEPVNEPPVKRKGRTMSTGNDGVHLESSFDGLDATAEVESEMPALERVTEMPELEEQEQLSTQKIEENESTEIDNEVAELTKTEEETDPVDEQSGMTKSELLRTLEELEDAEAGELRKLHKVFFNKFAVVSKTTRGTYVKKIRKHIEERLAGNTSEQKTSRSSSRSSTGSKKKITTPQPLEKQKRALSTPSKRQPSVPRVDTPLRRSSRIRNKSETSDMSDMSGNESDASISSVGSVRSNRSKKSTGSWAGARTRKPSAAKTLTLKPVPENEEPLFSPPRALQKSQPREDDQSDDAPIPFSFSTPSKRGRKRSVDDLDEAPQSPAKAPRKSASQPVVSELVSNESMTPLRRSSRSRNGSARSQT</sequence>
<feature type="region of interest" description="Disordered" evidence="3">
    <location>
        <begin position="723"/>
        <end position="778"/>
    </location>
</feature>
<evidence type="ECO:0000256" key="2">
    <source>
        <dbReference type="ARBA" id="ARBA00023242"/>
    </source>
</evidence>
<evidence type="ECO:0000313" key="6">
    <source>
        <dbReference type="Proteomes" id="UP000001307"/>
    </source>
</evidence>
<dbReference type="GO" id="GO:0005634">
    <property type="term" value="C:nucleus"/>
    <property type="evidence" value="ECO:0007669"/>
    <property type="project" value="UniProtKB-SubCell"/>
</dbReference>
<feature type="domain" description="ELYS-like" evidence="4">
    <location>
        <begin position="17"/>
        <end position="224"/>
    </location>
</feature>
<feature type="region of interest" description="Disordered" evidence="3">
    <location>
        <begin position="825"/>
        <end position="1040"/>
    </location>
</feature>
<feature type="compositionally biased region" description="Polar residues" evidence="3">
    <location>
        <begin position="893"/>
        <end position="915"/>
    </location>
</feature>
<name>E4XFJ4_OIKDI</name>
<feature type="region of interest" description="Disordered" evidence="3">
    <location>
        <begin position="428"/>
        <end position="557"/>
    </location>
</feature>
<feature type="region of interest" description="Disordered" evidence="3">
    <location>
        <begin position="622"/>
        <end position="641"/>
    </location>
</feature>
<feature type="compositionally biased region" description="Low complexity" evidence="3">
    <location>
        <begin position="1031"/>
        <end position="1040"/>
    </location>
</feature>
<keyword evidence="6" id="KW-1185">Reference proteome</keyword>
<dbReference type="InParanoid" id="E4XFJ4"/>
<dbReference type="Proteomes" id="UP000001307">
    <property type="component" value="Unassembled WGS sequence"/>
</dbReference>
<gene>
    <name evidence="5" type="ORF">GSOID_T00010199001</name>
</gene>
<dbReference type="AlphaFoldDB" id="E4XFJ4"/>
<feature type="compositionally biased region" description="Polar residues" evidence="3">
    <location>
        <begin position="374"/>
        <end position="392"/>
    </location>
</feature>
<organism evidence="5">
    <name type="scientific">Oikopleura dioica</name>
    <name type="common">Tunicate</name>
    <dbReference type="NCBI Taxonomy" id="34765"/>
    <lineage>
        <taxon>Eukaryota</taxon>
        <taxon>Metazoa</taxon>
        <taxon>Chordata</taxon>
        <taxon>Tunicata</taxon>
        <taxon>Appendicularia</taxon>
        <taxon>Copelata</taxon>
        <taxon>Oikopleuridae</taxon>
        <taxon>Oikopleura</taxon>
    </lineage>
</organism>
<evidence type="ECO:0000259" key="4">
    <source>
        <dbReference type="Pfam" id="PF13934"/>
    </source>
</evidence>
<feature type="compositionally biased region" description="Low complexity" evidence="3">
    <location>
        <begin position="836"/>
        <end position="845"/>
    </location>
</feature>
<dbReference type="Pfam" id="PF13934">
    <property type="entry name" value="ELYS"/>
    <property type="match status" value="1"/>
</dbReference>
<evidence type="ECO:0000256" key="1">
    <source>
        <dbReference type="ARBA" id="ARBA00004123"/>
    </source>
</evidence>
<keyword evidence="2" id="KW-0539">Nucleus</keyword>
<evidence type="ECO:0000313" key="5">
    <source>
        <dbReference type="EMBL" id="CBY24340.1"/>
    </source>
</evidence>
<feature type="region of interest" description="Disordered" evidence="3">
    <location>
        <begin position="674"/>
        <end position="705"/>
    </location>
</feature>
<feature type="compositionally biased region" description="Acidic residues" evidence="3">
    <location>
        <begin position="491"/>
        <end position="502"/>
    </location>
</feature>
<dbReference type="InterPro" id="IPR025151">
    <property type="entry name" value="ELYS_dom"/>
</dbReference>
<feature type="compositionally biased region" description="Polar residues" evidence="3">
    <location>
        <begin position="466"/>
        <end position="479"/>
    </location>
</feature>
<feature type="compositionally biased region" description="Acidic residues" evidence="3">
    <location>
        <begin position="744"/>
        <end position="753"/>
    </location>
</feature>
<accession>E4XFJ4</accession>
<dbReference type="EMBL" id="FN653045">
    <property type="protein sequence ID" value="CBY24340.1"/>
    <property type="molecule type" value="Genomic_DNA"/>
</dbReference>